<evidence type="ECO:0000313" key="2">
    <source>
        <dbReference type="Proteomes" id="UP000297703"/>
    </source>
</evidence>
<proteinExistence type="predicted"/>
<reference evidence="1 2" key="2">
    <citation type="submission" date="2019-04" db="EMBL/GenBank/DDBJ databases">
        <title>The genome sequence of big-headed turtle.</title>
        <authorList>
            <person name="Gong S."/>
        </authorList>
    </citation>
    <scope>NUCLEOTIDE SEQUENCE [LARGE SCALE GENOMIC DNA]</scope>
    <source>
        <strain evidence="1">DO16091913</strain>
        <tissue evidence="1">Muscle</tissue>
    </source>
</reference>
<accession>A0A4D9E4S7</accession>
<keyword evidence="1" id="KW-0378">Hydrolase</keyword>
<protein>
    <submittedName>
        <fullName evidence="1">Putative helicase MOV-10</fullName>
    </submittedName>
</protein>
<keyword evidence="1" id="KW-0347">Helicase</keyword>
<evidence type="ECO:0000313" key="1">
    <source>
        <dbReference type="EMBL" id="TFK05259.1"/>
    </source>
</evidence>
<keyword evidence="1" id="KW-0067">ATP-binding</keyword>
<dbReference type="EMBL" id="QXTE01000118">
    <property type="protein sequence ID" value="TFK05259.1"/>
    <property type="molecule type" value="Genomic_DNA"/>
</dbReference>
<reference evidence="1 2" key="1">
    <citation type="submission" date="2019-04" db="EMBL/GenBank/DDBJ databases">
        <title>Draft genome of the big-headed turtle Platysternon megacephalum.</title>
        <authorList>
            <person name="Gong S."/>
        </authorList>
    </citation>
    <scope>NUCLEOTIDE SEQUENCE [LARGE SCALE GENOMIC DNA]</scope>
    <source>
        <strain evidence="1">DO16091913</strain>
        <tissue evidence="1">Muscle</tissue>
    </source>
</reference>
<comment type="caution">
    <text evidence="1">The sequence shown here is derived from an EMBL/GenBank/DDBJ whole genome shotgun (WGS) entry which is preliminary data.</text>
</comment>
<name>A0A4D9E4S7_9SAUR</name>
<sequence length="103" mass="11886">MCICQLGHCGVQSFQHIRFSLSSICPILFPVLNTHPQTYNHNVNNVLNNSCNLRYSRTIHWPLLLSLPSFKSKPKHARTKVPDFTHFRGKYHSGWLCKGHLES</sequence>
<dbReference type="Proteomes" id="UP000297703">
    <property type="component" value="Unassembled WGS sequence"/>
</dbReference>
<gene>
    <name evidence="1" type="ORF">DR999_PMT12133</name>
</gene>
<dbReference type="AlphaFoldDB" id="A0A4D9E4S7"/>
<keyword evidence="1" id="KW-0547">Nucleotide-binding</keyword>
<dbReference type="GO" id="GO:0004386">
    <property type="term" value="F:helicase activity"/>
    <property type="evidence" value="ECO:0007669"/>
    <property type="project" value="UniProtKB-KW"/>
</dbReference>
<organism evidence="1 2">
    <name type="scientific">Platysternon megacephalum</name>
    <name type="common">big-headed turtle</name>
    <dbReference type="NCBI Taxonomy" id="55544"/>
    <lineage>
        <taxon>Eukaryota</taxon>
        <taxon>Metazoa</taxon>
        <taxon>Chordata</taxon>
        <taxon>Craniata</taxon>
        <taxon>Vertebrata</taxon>
        <taxon>Euteleostomi</taxon>
        <taxon>Archelosauria</taxon>
        <taxon>Testudinata</taxon>
        <taxon>Testudines</taxon>
        <taxon>Cryptodira</taxon>
        <taxon>Durocryptodira</taxon>
        <taxon>Testudinoidea</taxon>
        <taxon>Platysternidae</taxon>
        <taxon>Platysternon</taxon>
    </lineage>
</organism>
<keyword evidence="2" id="KW-1185">Reference proteome</keyword>